<feature type="domain" description="ASCH" evidence="1">
    <location>
        <begin position="5"/>
        <end position="81"/>
    </location>
</feature>
<reference evidence="2 3" key="1">
    <citation type="submission" date="2022-08" db="EMBL/GenBank/DDBJ databases">
        <title>Aerococcaceae sp. nov isolated from spoiled eye mask.</title>
        <authorList>
            <person name="Zhou G."/>
            <person name="Xie X.-B."/>
            <person name="Shi Q.-S."/>
            <person name="Wang Y.-S."/>
            <person name="Wen X."/>
            <person name="Peng H."/>
            <person name="Yang X.-J."/>
            <person name="Tao H.-B."/>
            <person name="Huang X.-M."/>
        </authorList>
    </citation>
    <scope>NUCLEOTIDE SEQUENCE [LARGE SCALE GENOMIC DNA]</scope>
    <source>
        <strain evidence="3">DM20194951</strain>
    </source>
</reference>
<dbReference type="Gene3D" id="2.30.130.30">
    <property type="entry name" value="Hypothetical protein"/>
    <property type="match status" value="1"/>
</dbReference>
<organism evidence="2 3">
    <name type="scientific">Fundicoccus culcitae</name>
    <dbReference type="NCBI Taxonomy" id="2969821"/>
    <lineage>
        <taxon>Bacteria</taxon>
        <taxon>Bacillati</taxon>
        <taxon>Bacillota</taxon>
        <taxon>Bacilli</taxon>
        <taxon>Lactobacillales</taxon>
        <taxon>Aerococcaceae</taxon>
        <taxon>Fundicoccus</taxon>
    </lineage>
</organism>
<dbReference type="SUPFAM" id="SSF88697">
    <property type="entry name" value="PUA domain-like"/>
    <property type="match status" value="1"/>
</dbReference>
<proteinExistence type="predicted"/>
<sequence length="120" mass="13746">MRLTMKLNPKPFEQIANGSKTVEVRLNDLKRRMLHLDDEIVFINTADTTQTLTVKVVNLHRFKSFEQLYETIPLESMGYHPSEVTDAKPSDMEEHYPKDADLVNGVLAIEVALCDPIIFD</sequence>
<dbReference type="Pfam" id="PF04266">
    <property type="entry name" value="ASCH"/>
    <property type="match status" value="1"/>
</dbReference>
<dbReference type="RefSeq" id="WP_313793632.1">
    <property type="nucleotide sequence ID" value="NZ_CP102453.1"/>
</dbReference>
<accession>A0ABY5P623</accession>
<evidence type="ECO:0000313" key="2">
    <source>
        <dbReference type="EMBL" id="UUX34129.1"/>
    </source>
</evidence>
<gene>
    <name evidence="2" type="ORF">NRE15_00215</name>
</gene>
<name>A0ABY5P623_9LACT</name>
<dbReference type="EMBL" id="CP102453">
    <property type="protein sequence ID" value="UUX34129.1"/>
    <property type="molecule type" value="Genomic_DNA"/>
</dbReference>
<evidence type="ECO:0000313" key="3">
    <source>
        <dbReference type="Proteomes" id="UP001315967"/>
    </source>
</evidence>
<dbReference type="CDD" id="cd06555">
    <property type="entry name" value="ASCH_PF0470_like"/>
    <property type="match status" value="1"/>
</dbReference>
<evidence type="ECO:0000259" key="1">
    <source>
        <dbReference type="Pfam" id="PF04266"/>
    </source>
</evidence>
<keyword evidence="3" id="KW-1185">Reference proteome</keyword>
<dbReference type="Proteomes" id="UP001315967">
    <property type="component" value="Chromosome"/>
</dbReference>
<dbReference type="InterPro" id="IPR007374">
    <property type="entry name" value="ASCH_domain"/>
</dbReference>
<dbReference type="InterPro" id="IPR015947">
    <property type="entry name" value="PUA-like_sf"/>
</dbReference>
<protein>
    <submittedName>
        <fullName evidence="2">ASCH domain-containing protein</fullName>
    </submittedName>
</protein>